<dbReference type="RefSeq" id="WP_172959354.1">
    <property type="nucleotide sequence ID" value="NZ_AP018795.1"/>
</dbReference>
<reference evidence="1 2" key="1">
    <citation type="journal article" date="2018" name="Microbiol. Resour. Announc.">
        <title>Complete Genome Sequence of Acidithiobacillus ferridurans JCM 18981.</title>
        <authorList>
            <person name="Miyauchi T."/>
            <person name="Kouzuma A."/>
            <person name="Abe T."/>
            <person name="Watanabe K."/>
        </authorList>
    </citation>
    <scope>NUCLEOTIDE SEQUENCE [LARGE SCALE GENOMIC DNA]</scope>
    <source>
        <strain evidence="2">ATCC 33020 / DSM 29468 / JCM 18981 / 11Fe</strain>
    </source>
</reference>
<dbReference type="PANTHER" id="PTHR43674:SF2">
    <property type="entry name" value="BETA-UREIDOPROPIONASE"/>
    <property type="match status" value="1"/>
</dbReference>
<dbReference type="GO" id="GO:0050126">
    <property type="term" value="F:N-carbamoylputrescine amidase activity"/>
    <property type="evidence" value="ECO:0007669"/>
    <property type="project" value="TreeGrafter"/>
</dbReference>
<proteinExistence type="predicted"/>
<sequence>MPTKIRIAAVQMNCRPGEVAHNLAHAEAMVASAAEQGATLVLMPELMPSGYMATEEIWNSAETIDGHSVKWLLSTAKRFRIYLGFSFLEAEGEDFYNSFVLASPEGKLIGRVRKNPPASIEAYFYKAGSDPHVIETEIGRIGVGICYENLLYDQMCFLHGENVDLALSPAAAGRPKPFIPGDVKRFEDMLINGRAIFAKTLGVPVVMANRVGPLETDLPGNLPYLKSSFPGLSSIVDYDGAVKAELGDEEGIILADVHLGHSVERKNKPRRYGKIWGIPVPWYAFIWPLTQKWGEKSYATNIRRKERALSVSRSAKSVAP</sequence>
<dbReference type="PANTHER" id="PTHR43674">
    <property type="entry name" value="NITRILASE C965.09-RELATED"/>
    <property type="match status" value="1"/>
</dbReference>
<dbReference type="Pfam" id="PF00795">
    <property type="entry name" value="CN_hydrolase"/>
    <property type="match status" value="1"/>
</dbReference>
<accession>A0A2Z6IKV3</accession>
<name>A0A2Z6IKV3_ACIFI</name>
<dbReference type="InterPro" id="IPR036526">
    <property type="entry name" value="C-N_Hydrolase_sf"/>
</dbReference>
<dbReference type="InterPro" id="IPR003010">
    <property type="entry name" value="C-N_Hydrolase"/>
</dbReference>
<dbReference type="PROSITE" id="PS50263">
    <property type="entry name" value="CN_HYDROLASE"/>
    <property type="match status" value="1"/>
</dbReference>
<keyword evidence="2" id="KW-1185">Reference proteome</keyword>
<dbReference type="Gene3D" id="3.60.110.10">
    <property type="entry name" value="Carbon-nitrogen hydrolase"/>
    <property type="match status" value="1"/>
</dbReference>
<dbReference type="CDD" id="cd07197">
    <property type="entry name" value="nitrilase"/>
    <property type="match status" value="1"/>
</dbReference>
<dbReference type="KEGG" id="afj:AFERRID_15650"/>
<evidence type="ECO:0000313" key="1">
    <source>
        <dbReference type="EMBL" id="BBF65347.1"/>
    </source>
</evidence>
<evidence type="ECO:0000313" key="2">
    <source>
        <dbReference type="Proteomes" id="UP000280188"/>
    </source>
</evidence>
<organism evidence="1 2">
    <name type="scientific">Acidithiobacillus ferridurans</name>
    <dbReference type="NCBI Taxonomy" id="1232575"/>
    <lineage>
        <taxon>Bacteria</taxon>
        <taxon>Pseudomonadati</taxon>
        <taxon>Pseudomonadota</taxon>
        <taxon>Acidithiobacillia</taxon>
        <taxon>Acidithiobacillales</taxon>
        <taxon>Acidithiobacillaceae</taxon>
        <taxon>Acidithiobacillus</taxon>
    </lineage>
</organism>
<protein>
    <submittedName>
        <fullName evidence="1">(R)-stereoselective amidase</fullName>
    </submittedName>
</protein>
<dbReference type="GO" id="GO:0033388">
    <property type="term" value="P:putrescine biosynthetic process from arginine"/>
    <property type="evidence" value="ECO:0007669"/>
    <property type="project" value="TreeGrafter"/>
</dbReference>
<dbReference type="EMBL" id="AP018795">
    <property type="protein sequence ID" value="BBF65347.1"/>
    <property type="molecule type" value="Genomic_DNA"/>
</dbReference>
<dbReference type="AlphaFoldDB" id="A0A2Z6IKV3"/>
<gene>
    <name evidence="1" type="ORF">AFERRID_15650</name>
</gene>
<dbReference type="Proteomes" id="UP000280188">
    <property type="component" value="Chromosome"/>
</dbReference>
<dbReference type="SUPFAM" id="SSF56317">
    <property type="entry name" value="Carbon-nitrogen hydrolase"/>
    <property type="match status" value="1"/>
</dbReference>
<dbReference type="InterPro" id="IPR050345">
    <property type="entry name" value="Aliph_Amidase/BUP"/>
</dbReference>